<name>A0A067F1Q1_CITSI</name>
<evidence type="ECO:0000313" key="2">
    <source>
        <dbReference type="Proteomes" id="UP000027120"/>
    </source>
</evidence>
<gene>
    <name evidence="1" type="ORF">CISIN_1g035353mg</name>
</gene>
<sequence>MIKALITRMKLAKRDVETPVYPLQNKLNDEGLNDEQFNIERERSKVGSRKLETLVIFIVLSHRIFGV</sequence>
<organism evidence="1 2">
    <name type="scientific">Citrus sinensis</name>
    <name type="common">Sweet orange</name>
    <name type="synonym">Citrus aurantium var. sinensis</name>
    <dbReference type="NCBI Taxonomy" id="2711"/>
    <lineage>
        <taxon>Eukaryota</taxon>
        <taxon>Viridiplantae</taxon>
        <taxon>Streptophyta</taxon>
        <taxon>Embryophyta</taxon>
        <taxon>Tracheophyta</taxon>
        <taxon>Spermatophyta</taxon>
        <taxon>Magnoliopsida</taxon>
        <taxon>eudicotyledons</taxon>
        <taxon>Gunneridae</taxon>
        <taxon>Pentapetalae</taxon>
        <taxon>rosids</taxon>
        <taxon>malvids</taxon>
        <taxon>Sapindales</taxon>
        <taxon>Rutaceae</taxon>
        <taxon>Aurantioideae</taxon>
        <taxon>Citrus</taxon>
    </lineage>
</organism>
<dbReference type="EMBL" id="KK784966">
    <property type="protein sequence ID" value="KDO57136.1"/>
    <property type="molecule type" value="Genomic_DNA"/>
</dbReference>
<accession>A0A067F1Q1</accession>
<proteinExistence type="predicted"/>
<reference evidence="1 2" key="1">
    <citation type="submission" date="2014-04" db="EMBL/GenBank/DDBJ databases">
        <authorList>
            <consortium name="International Citrus Genome Consortium"/>
            <person name="Gmitter F."/>
            <person name="Chen C."/>
            <person name="Farmerie W."/>
            <person name="Harkins T."/>
            <person name="Desany B."/>
            <person name="Mohiuddin M."/>
            <person name="Kodira C."/>
            <person name="Borodovsky M."/>
            <person name="Lomsadze A."/>
            <person name="Burns P."/>
            <person name="Jenkins J."/>
            <person name="Prochnik S."/>
            <person name="Shu S."/>
            <person name="Chapman J."/>
            <person name="Pitluck S."/>
            <person name="Schmutz J."/>
            <person name="Rokhsar D."/>
        </authorList>
    </citation>
    <scope>NUCLEOTIDE SEQUENCE</scope>
</reference>
<keyword evidence="2" id="KW-1185">Reference proteome</keyword>
<dbReference type="AlphaFoldDB" id="A0A067F1Q1"/>
<evidence type="ECO:0000313" key="1">
    <source>
        <dbReference type="EMBL" id="KDO57136.1"/>
    </source>
</evidence>
<protein>
    <submittedName>
        <fullName evidence="1">Uncharacterized protein</fullName>
    </submittedName>
</protein>
<dbReference type="Proteomes" id="UP000027120">
    <property type="component" value="Unassembled WGS sequence"/>
</dbReference>